<dbReference type="EMBL" id="BAAAQN010000075">
    <property type="protein sequence ID" value="GAA2059430.1"/>
    <property type="molecule type" value="Genomic_DNA"/>
</dbReference>
<dbReference type="Pfam" id="PF05995">
    <property type="entry name" value="CDO_I"/>
    <property type="match status" value="1"/>
</dbReference>
<evidence type="ECO:0000256" key="1">
    <source>
        <dbReference type="ARBA" id="ARBA00006622"/>
    </source>
</evidence>
<dbReference type="SUPFAM" id="SSF51182">
    <property type="entry name" value="RmlC-like cupins"/>
    <property type="match status" value="1"/>
</dbReference>
<dbReference type="Gene3D" id="2.60.120.10">
    <property type="entry name" value="Jelly Rolls"/>
    <property type="match status" value="1"/>
</dbReference>
<dbReference type="InterPro" id="IPR014710">
    <property type="entry name" value="RmlC-like_jellyroll"/>
</dbReference>
<gene>
    <name evidence="2" type="ORF">GCM10009839_82250</name>
</gene>
<dbReference type="GO" id="GO:0051213">
    <property type="term" value="F:dioxygenase activity"/>
    <property type="evidence" value="ECO:0007669"/>
    <property type="project" value="UniProtKB-KW"/>
</dbReference>
<protein>
    <submittedName>
        <fullName evidence="2">Cysteine dioxygenase family protein</fullName>
    </submittedName>
</protein>
<evidence type="ECO:0000313" key="2">
    <source>
        <dbReference type="EMBL" id="GAA2059430.1"/>
    </source>
</evidence>
<keyword evidence="2" id="KW-0560">Oxidoreductase</keyword>
<comment type="similarity">
    <text evidence="1">Belongs to the cysteine dioxygenase family.</text>
</comment>
<name>A0ABN2VDK0_9ACTN</name>
<evidence type="ECO:0000313" key="3">
    <source>
        <dbReference type="Proteomes" id="UP001500751"/>
    </source>
</evidence>
<keyword evidence="3" id="KW-1185">Reference proteome</keyword>
<proteinExistence type="inferred from homology"/>
<reference evidence="2 3" key="1">
    <citation type="journal article" date="2019" name="Int. J. Syst. Evol. Microbiol.">
        <title>The Global Catalogue of Microorganisms (GCM) 10K type strain sequencing project: providing services to taxonomists for standard genome sequencing and annotation.</title>
        <authorList>
            <consortium name="The Broad Institute Genomics Platform"/>
            <consortium name="The Broad Institute Genome Sequencing Center for Infectious Disease"/>
            <person name="Wu L."/>
            <person name="Ma J."/>
        </authorList>
    </citation>
    <scope>NUCLEOTIDE SEQUENCE [LARGE SCALE GENOMIC DNA]</scope>
    <source>
        <strain evidence="2 3">JCM 16014</strain>
    </source>
</reference>
<dbReference type="CDD" id="cd10548">
    <property type="entry name" value="cupin_CDO"/>
    <property type="match status" value="1"/>
</dbReference>
<keyword evidence="2" id="KW-0223">Dioxygenase</keyword>
<dbReference type="InterPro" id="IPR011051">
    <property type="entry name" value="RmlC_Cupin_sf"/>
</dbReference>
<dbReference type="RefSeq" id="WP_344671161.1">
    <property type="nucleotide sequence ID" value="NZ_BAAAQN010000075.1"/>
</dbReference>
<sequence>MPATAPFEAAPSDITLPELDLAEPFLHDLVQPGRPLWTPTQLRDLTRTLAQDHAERLRELVRYTEPQRWWTRLALTRGVEVWLLSWLPGQGTHPHDHGGAAGSFTVLTGEVLEEHRYPGAPIGTRTLHVGQGLGFGGDRAHVVRNAGVLPAATVHAYSPPLLPTREYTSLEEVV</sequence>
<dbReference type="InterPro" id="IPR010300">
    <property type="entry name" value="CDO_1"/>
</dbReference>
<organism evidence="2 3">
    <name type="scientific">Catenulispora yoronensis</name>
    <dbReference type="NCBI Taxonomy" id="450799"/>
    <lineage>
        <taxon>Bacteria</taxon>
        <taxon>Bacillati</taxon>
        <taxon>Actinomycetota</taxon>
        <taxon>Actinomycetes</taxon>
        <taxon>Catenulisporales</taxon>
        <taxon>Catenulisporaceae</taxon>
        <taxon>Catenulispora</taxon>
    </lineage>
</organism>
<comment type="caution">
    <text evidence="2">The sequence shown here is derived from an EMBL/GenBank/DDBJ whole genome shotgun (WGS) entry which is preliminary data.</text>
</comment>
<dbReference type="Proteomes" id="UP001500751">
    <property type="component" value="Unassembled WGS sequence"/>
</dbReference>
<accession>A0ABN2VDK0</accession>